<keyword evidence="5 11" id="KW-0812">Transmembrane</keyword>
<gene>
    <name evidence="12" type="ordered locus">Bcav_1995</name>
</gene>
<name>C5C5Q9_BEUC1</name>
<dbReference type="Proteomes" id="UP000007962">
    <property type="component" value="Chromosome"/>
</dbReference>
<dbReference type="Pfam" id="PF02699">
    <property type="entry name" value="YajC"/>
    <property type="match status" value="1"/>
</dbReference>
<keyword evidence="6" id="KW-0653">Protein transport</keyword>
<evidence type="ECO:0000256" key="5">
    <source>
        <dbReference type="ARBA" id="ARBA00022692"/>
    </source>
</evidence>
<feature type="region of interest" description="Disordered" evidence="10">
    <location>
        <begin position="83"/>
        <end position="119"/>
    </location>
</feature>
<evidence type="ECO:0000256" key="10">
    <source>
        <dbReference type="SAM" id="MobiDB-lite"/>
    </source>
</evidence>
<evidence type="ECO:0000256" key="8">
    <source>
        <dbReference type="ARBA" id="ARBA00023010"/>
    </source>
</evidence>
<comment type="similarity">
    <text evidence="2">Belongs to the YajC family.</text>
</comment>
<protein>
    <submittedName>
        <fullName evidence="12">Preprotein translocase, YajC subunit</fullName>
    </submittedName>
</protein>
<evidence type="ECO:0000313" key="12">
    <source>
        <dbReference type="EMBL" id="ACQ80250.1"/>
    </source>
</evidence>
<dbReference type="PANTHER" id="PTHR33909">
    <property type="entry name" value="SEC TRANSLOCON ACCESSORY COMPLEX SUBUNIT YAJC"/>
    <property type="match status" value="1"/>
</dbReference>
<keyword evidence="7 11" id="KW-1133">Transmembrane helix</keyword>
<keyword evidence="13" id="KW-1185">Reference proteome</keyword>
<comment type="subcellular location">
    <subcellularLocation>
        <location evidence="1">Cell membrane</location>
        <topology evidence="1">Single-pass membrane protein</topology>
    </subcellularLocation>
</comment>
<evidence type="ECO:0000256" key="6">
    <source>
        <dbReference type="ARBA" id="ARBA00022927"/>
    </source>
</evidence>
<dbReference type="HOGENOM" id="CLU_116157_4_2_11"/>
<dbReference type="GO" id="GO:0015031">
    <property type="term" value="P:protein transport"/>
    <property type="evidence" value="ECO:0007669"/>
    <property type="project" value="UniProtKB-KW"/>
</dbReference>
<dbReference type="NCBIfam" id="TIGR00739">
    <property type="entry name" value="yajC"/>
    <property type="match status" value="1"/>
</dbReference>
<evidence type="ECO:0000313" key="13">
    <source>
        <dbReference type="Proteomes" id="UP000007962"/>
    </source>
</evidence>
<evidence type="ECO:0000256" key="7">
    <source>
        <dbReference type="ARBA" id="ARBA00022989"/>
    </source>
</evidence>
<dbReference type="PANTHER" id="PTHR33909:SF1">
    <property type="entry name" value="SEC TRANSLOCON ACCESSORY COMPLEX SUBUNIT YAJC"/>
    <property type="match status" value="1"/>
</dbReference>
<dbReference type="SMART" id="SM01323">
    <property type="entry name" value="YajC"/>
    <property type="match status" value="1"/>
</dbReference>
<sequence length="119" mass="12823">MDTSQLPLLLILAVAIVGLFFLNSRGRKQQAKQAEFRNNLEVGQDVMTLSGQLGTIVDIEGDTITIESTPGTRTRWVRAAIGKVVEPTEPAEEPETDAEPADPAEPGSTDGPETQRPQP</sequence>
<evidence type="ECO:0000256" key="3">
    <source>
        <dbReference type="ARBA" id="ARBA00022448"/>
    </source>
</evidence>
<keyword evidence="9 11" id="KW-0472">Membrane</keyword>
<dbReference type="STRING" id="471853.Bcav_1995"/>
<dbReference type="AlphaFoldDB" id="C5C5Q9"/>
<feature type="transmembrane region" description="Helical" evidence="11">
    <location>
        <begin position="6"/>
        <end position="23"/>
    </location>
</feature>
<proteinExistence type="inferred from homology"/>
<dbReference type="eggNOG" id="COG1862">
    <property type="taxonomic scope" value="Bacteria"/>
</dbReference>
<dbReference type="RefSeq" id="WP_015882490.1">
    <property type="nucleotide sequence ID" value="NC_012669.1"/>
</dbReference>
<evidence type="ECO:0000256" key="11">
    <source>
        <dbReference type="SAM" id="Phobius"/>
    </source>
</evidence>
<evidence type="ECO:0000256" key="1">
    <source>
        <dbReference type="ARBA" id="ARBA00004162"/>
    </source>
</evidence>
<accession>C5C5Q9</accession>
<dbReference type="InterPro" id="IPR003849">
    <property type="entry name" value="Preprotein_translocase_YajC"/>
</dbReference>
<keyword evidence="3" id="KW-0813">Transport</keyword>
<evidence type="ECO:0000256" key="4">
    <source>
        <dbReference type="ARBA" id="ARBA00022475"/>
    </source>
</evidence>
<keyword evidence="4" id="KW-1003">Cell membrane</keyword>
<evidence type="ECO:0000256" key="2">
    <source>
        <dbReference type="ARBA" id="ARBA00006742"/>
    </source>
</evidence>
<dbReference type="KEGG" id="bcv:Bcav_1995"/>
<organism evidence="12 13">
    <name type="scientific">Beutenbergia cavernae (strain ATCC BAA-8 / DSM 12333 / CCUG 43141 / JCM 11478 / NBRC 16432 / NCIMB 13614 / HKI 0122)</name>
    <dbReference type="NCBI Taxonomy" id="471853"/>
    <lineage>
        <taxon>Bacteria</taxon>
        <taxon>Bacillati</taxon>
        <taxon>Actinomycetota</taxon>
        <taxon>Actinomycetes</taxon>
        <taxon>Micrococcales</taxon>
        <taxon>Beutenbergiaceae</taxon>
        <taxon>Beutenbergia</taxon>
    </lineage>
</organism>
<dbReference type="GO" id="GO:0005886">
    <property type="term" value="C:plasma membrane"/>
    <property type="evidence" value="ECO:0007669"/>
    <property type="project" value="UniProtKB-SubCell"/>
</dbReference>
<feature type="compositionally biased region" description="Acidic residues" evidence="10">
    <location>
        <begin position="89"/>
        <end position="102"/>
    </location>
</feature>
<evidence type="ECO:0000256" key="9">
    <source>
        <dbReference type="ARBA" id="ARBA00023136"/>
    </source>
</evidence>
<keyword evidence="8" id="KW-0811">Translocation</keyword>
<dbReference type="EMBL" id="CP001618">
    <property type="protein sequence ID" value="ACQ80250.1"/>
    <property type="molecule type" value="Genomic_DNA"/>
</dbReference>
<reference evidence="12 13" key="1">
    <citation type="journal article" date="2009" name="Stand. Genomic Sci.">
        <title>Complete genome sequence of Beutenbergia cavernae type strain (HKI 0122).</title>
        <authorList>
            <person name="Land M."/>
            <person name="Pukall R."/>
            <person name="Abt B."/>
            <person name="Goker M."/>
            <person name="Rohde M."/>
            <person name="Glavina Del Rio T."/>
            <person name="Tice H."/>
            <person name="Copeland A."/>
            <person name="Cheng J.F."/>
            <person name="Lucas S."/>
            <person name="Chen F."/>
            <person name="Nolan M."/>
            <person name="Bruce D."/>
            <person name="Goodwin L."/>
            <person name="Pitluck S."/>
            <person name="Ivanova N."/>
            <person name="Mavromatis K."/>
            <person name="Ovchinnikova G."/>
            <person name="Pati A."/>
            <person name="Chen A."/>
            <person name="Palaniappan K."/>
            <person name="Hauser L."/>
            <person name="Chang Y.J."/>
            <person name="Jefferies C.C."/>
            <person name="Saunders E."/>
            <person name="Brettin T."/>
            <person name="Detter J.C."/>
            <person name="Han C."/>
            <person name="Chain P."/>
            <person name="Bristow J."/>
            <person name="Eisen J.A."/>
            <person name="Markowitz V."/>
            <person name="Hugenholtz P."/>
            <person name="Kyrpides N.C."/>
            <person name="Klenk H.P."/>
            <person name="Lapidus A."/>
        </authorList>
    </citation>
    <scope>NUCLEOTIDE SEQUENCE [LARGE SCALE GENOMIC DNA]</scope>
    <source>
        <strain evidence="13">ATCC BAA-8 / DSM 12333 / NBRC 16432</strain>
    </source>
</reference>